<comment type="caution">
    <text evidence="1">The sequence shown here is derived from an EMBL/GenBank/DDBJ whole genome shotgun (WGS) entry which is preliminary data.</text>
</comment>
<dbReference type="AlphaFoldDB" id="A0AAV2VHR0"/>
<dbReference type="InterPro" id="IPR017601">
    <property type="entry name" value="DGQHR-contain_dom"/>
</dbReference>
<dbReference type="Pfam" id="PF14072">
    <property type="entry name" value="DndB"/>
    <property type="match status" value="1"/>
</dbReference>
<organism evidence="1 2">
    <name type="scientific">Vibrio nigripulchritudo SOn1</name>
    <dbReference type="NCBI Taxonomy" id="1238450"/>
    <lineage>
        <taxon>Bacteria</taxon>
        <taxon>Pseudomonadati</taxon>
        <taxon>Pseudomonadota</taxon>
        <taxon>Gammaproteobacteria</taxon>
        <taxon>Vibrionales</taxon>
        <taxon>Vibrionaceae</taxon>
        <taxon>Vibrio</taxon>
    </lineage>
</organism>
<evidence type="ECO:0008006" key="3">
    <source>
        <dbReference type="Google" id="ProtNLM"/>
    </source>
</evidence>
<accession>A0AAV2VHR0</accession>
<dbReference type="NCBIfam" id="TIGR03187">
    <property type="entry name" value="DGQHR"/>
    <property type="match status" value="1"/>
</dbReference>
<dbReference type="Proteomes" id="UP000018211">
    <property type="component" value="Unassembled WGS sequence"/>
</dbReference>
<gene>
    <name evidence="1" type="ORF">VIBNISOn1_1050013</name>
</gene>
<name>A0AAV2VHR0_9VIBR</name>
<sequence>MFPTIQLSMFRASEGFGPSFDCFEGIITIADFLNGFTREENSDTMSFEDKCQRDVSLGDSRVKGIYQYLSVPEKVTGFTGIIIFVNTAKVVEELMLGSQLAVVLEIPAFASRHVLDGQGRHAAFTKKLAALREQGNQTQIDLLLKRTLGLKFIVTNTPHVKDTRKVMRQFFSDVHLNLKKPPTTLSLFFSDDPLSRFMRSLSMSVSVSGKPLYERLVVHGKTERGHITDYSQLRSMVCKSIGSGPAKAAAFLADEQAYSAWLTILTKLVSAAYSNIDAGQLDSDDWSEAHSKALFTKALFTTALGMSIRALIQHSAMSNTKVNYARFSSLAALPLDDLSDPLWINAGVSQKDDQGKVTIIPKCSHSILAILCDSLDLAHSTTEKGAPKNA</sequence>
<evidence type="ECO:0000313" key="2">
    <source>
        <dbReference type="Proteomes" id="UP000018211"/>
    </source>
</evidence>
<proteinExistence type="predicted"/>
<evidence type="ECO:0000313" key="1">
    <source>
        <dbReference type="EMBL" id="CCO44187.1"/>
    </source>
</evidence>
<protein>
    <recommendedName>
        <fullName evidence="3">DGQHR domain-containing protein</fullName>
    </recommendedName>
</protein>
<reference evidence="1 2" key="1">
    <citation type="journal article" date="2013" name="ISME J.">
        <title>Comparative genomics of pathogenic lineages of Vibrio nigripulchritudo identifies virulence-associated traits.</title>
        <authorList>
            <person name="Goudenege D."/>
            <person name="Labreuche Y."/>
            <person name="Krin E."/>
            <person name="Ansquer D."/>
            <person name="Mangenot S."/>
            <person name="Calteau A."/>
            <person name="Medigue C."/>
            <person name="Mazel D."/>
            <person name="Polz M.F."/>
            <person name="Le Roux F."/>
        </authorList>
    </citation>
    <scope>NUCLEOTIDE SEQUENCE [LARGE SCALE GENOMIC DNA]</scope>
    <source>
        <strain evidence="1 2">SOn1</strain>
    </source>
</reference>
<dbReference type="InterPro" id="IPR017642">
    <property type="entry name" value="DNA_S_mod_DndB"/>
</dbReference>
<dbReference type="EMBL" id="CAOF01000008">
    <property type="protein sequence ID" value="CCO44187.1"/>
    <property type="molecule type" value="Genomic_DNA"/>
</dbReference>